<name>A0ABN8I1X8_9NEOP</name>
<proteinExistence type="predicted"/>
<feature type="region of interest" description="Disordered" evidence="1">
    <location>
        <begin position="28"/>
        <end position="61"/>
    </location>
</feature>
<gene>
    <name evidence="2" type="ORF">IPOD504_LOCUS4104</name>
</gene>
<feature type="non-terminal residue" evidence="2">
    <location>
        <position position="1"/>
    </location>
</feature>
<evidence type="ECO:0000313" key="2">
    <source>
        <dbReference type="EMBL" id="CAH2043007.1"/>
    </source>
</evidence>
<sequence>MSIMMSNSAGLNAQVLFARVEFTRDRRIDATQYGRGDDQIDPALRSPYDENEASSESYRGLGGRLSDMAKVLGARDMQMPTLTSLPQRVSPRIIHPN</sequence>
<keyword evidence="3" id="KW-1185">Reference proteome</keyword>
<dbReference type="Proteomes" id="UP000837857">
    <property type="component" value="Chromosome 15"/>
</dbReference>
<reference evidence="2" key="1">
    <citation type="submission" date="2022-03" db="EMBL/GenBank/DDBJ databases">
        <authorList>
            <person name="Martin H S."/>
        </authorList>
    </citation>
    <scope>NUCLEOTIDE SEQUENCE</scope>
</reference>
<evidence type="ECO:0000313" key="3">
    <source>
        <dbReference type="Proteomes" id="UP000837857"/>
    </source>
</evidence>
<evidence type="ECO:0000256" key="1">
    <source>
        <dbReference type="SAM" id="MobiDB-lite"/>
    </source>
</evidence>
<organism evidence="2 3">
    <name type="scientific">Iphiclides podalirius</name>
    <name type="common">scarce swallowtail</name>
    <dbReference type="NCBI Taxonomy" id="110791"/>
    <lineage>
        <taxon>Eukaryota</taxon>
        <taxon>Metazoa</taxon>
        <taxon>Ecdysozoa</taxon>
        <taxon>Arthropoda</taxon>
        <taxon>Hexapoda</taxon>
        <taxon>Insecta</taxon>
        <taxon>Pterygota</taxon>
        <taxon>Neoptera</taxon>
        <taxon>Endopterygota</taxon>
        <taxon>Lepidoptera</taxon>
        <taxon>Glossata</taxon>
        <taxon>Ditrysia</taxon>
        <taxon>Papilionoidea</taxon>
        <taxon>Papilionidae</taxon>
        <taxon>Papilioninae</taxon>
        <taxon>Iphiclides</taxon>
    </lineage>
</organism>
<protein>
    <submittedName>
        <fullName evidence="2">Uncharacterized protein</fullName>
    </submittedName>
</protein>
<accession>A0ABN8I1X8</accession>
<dbReference type="EMBL" id="OW152827">
    <property type="protein sequence ID" value="CAH2043007.1"/>
    <property type="molecule type" value="Genomic_DNA"/>
</dbReference>